<evidence type="ECO:0000256" key="9">
    <source>
        <dbReference type="ARBA" id="ARBA00051131"/>
    </source>
</evidence>
<sequence>MEKAKFGVLTVSDRASRGEYEDISGKYIIEYLHEVVSSPFEIVYRIVPDEREIIEGALIHMADVEGCCLILTTGGTGPAPRDVTPEATEAVCQKMLPGFGELMRQVSLQQVPTAILSRQTAGIRNSTLIINLPGRPQSIKLCLDAVFPAVPYCIELIGGPYITTYEHRLKAFRPQK</sequence>
<evidence type="ECO:0000256" key="8">
    <source>
        <dbReference type="ARBA" id="ARBA00023150"/>
    </source>
</evidence>
<protein>
    <recommendedName>
        <fullName evidence="4">Molybdopterin adenylyltransferase</fullName>
        <ecNumber evidence="3">2.7.7.75</ecNumber>
    </recommendedName>
</protein>
<dbReference type="PROSITE" id="PS01078">
    <property type="entry name" value="MOCF_BIOSYNTHESIS_1"/>
    <property type="match status" value="1"/>
</dbReference>
<dbReference type="InterPro" id="IPR036425">
    <property type="entry name" value="MoaB/Mog-like_dom_sf"/>
</dbReference>
<reference evidence="12" key="1">
    <citation type="journal article" date="2020" name="mSystems">
        <title>Genome- and Community-Level Interaction Insights into Carbon Utilization and Element Cycling Functions of Hydrothermarchaeota in Hydrothermal Sediment.</title>
        <authorList>
            <person name="Zhou Z."/>
            <person name="Liu Y."/>
            <person name="Xu W."/>
            <person name="Pan J."/>
            <person name="Luo Z.H."/>
            <person name="Li M."/>
        </authorList>
    </citation>
    <scope>NUCLEOTIDE SEQUENCE [LARGE SCALE GENOMIC DNA]</scope>
    <source>
        <strain evidence="12">SpSt-114</strain>
    </source>
</reference>
<evidence type="ECO:0000259" key="11">
    <source>
        <dbReference type="SMART" id="SM00852"/>
    </source>
</evidence>
<dbReference type="NCBIfam" id="NF006932">
    <property type="entry name" value="PRK09417.1"/>
    <property type="match status" value="1"/>
</dbReference>
<comment type="pathway">
    <text evidence="1">Cofactor biosynthesis; molybdopterin biosynthesis.</text>
</comment>
<comment type="caution">
    <text evidence="12">The sequence shown here is derived from an EMBL/GenBank/DDBJ whole genome shotgun (WGS) entry which is preliminary data.</text>
</comment>
<evidence type="ECO:0000256" key="6">
    <source>
        <dbReference type="ARBA" id="ARBA00022741"/>
    </source>
</evidence>
<evidence type="ECO:0000256" key="7">
    <source>
        <dbReference type="ARBA" id="ARBA00022840"/>
    </source>
</evidence>
<evidence type="ECO:0000256" key="10">
    <source>
        <dbReference type="ARBA" id="ARBA00058212"/>
    </source>
</evidence>
<dbReference type="AlphaFoldDB" id="A0A7C5T0I0"/>
<proteinExistence type="inferred from homology"/>
<evidence type="ECO:0000256" key="2">
    <source>
        <dbReference type="ARBA" id="ARBA00006112"/>
    </source>
</evidence>
<dbReference type="InterPro" id="IPR008284">
    <property type="entry name" value="MoCF_biosynth_CS"/>
</dbReference>
<comment type="catalytic activity">
    <reaction evidence="9">
        <text>molybdopterin + ATP + H(+) = adenylyl-molybdopterin + diphosphate</text>
        <dbReference type="Rhea" id="RHEA:31331"/>
        <dbReference type="ChEBI" id="CHEBI:15378"/>
        <dbReference type="ChEBI" id="CHEBI:30616"/>
        <dbReference type="ChEBI" id="CHEBI:33019"/>
        <dbReference type="ChEBI" id="CHEBI:58698"/>
        <dbReference type="ChEBI" id="CHEBI:62727"/>
        <dbReference type="EC" id="2.7.7.75"/>
    </reaction>
</comment>
<dbReference type="GO" id="GO:0061598">
    <property type="term" value="F:molybdopterin adenylyltransferase activity"/>
    <property type="evidence" value="ECO:0007669"/>
    <property type="project" value="UniProtKB-EC"/>
</dbReference>
<dbReference type="UniPathway" id="UPA00344"/>
<keyword evidence="5 12" id="KW-0808">Transferase</keyword>
<keyword evidence="6" id="KW-0547">Nucleotide-binding</keyword>
<keyword evidence="12" id="KW-0548">Nucleotidyltransferase</keyword>
<dbReference type="GO" id="GO:0005524">
    <property type="term" value="F:ATP binding"/>
    <property type="evidence" value="ECO:0007669"/>
    <property type="project" value="UniProtKB-KW"/>
</dbReference>
<keyword evidence="8" id="KW-0501">Molybdenum cofactor biosynthesis</keyword>
<dbReference type="FunFam" id="3.40.980.10:FF:000005">
    <property type="entry name" value="Molybdopterin biosynthesis mog protein"/>
    <property type="match status" value="1"/>
</dbReference>
<dbReference type="GO" id="GO:0006777">
    <property type="term" value="P:Mo-molybdopterin cofactor biosynthetic process"/>
    <property type="evidence" value="ECO:0007669"/>
    <property type="project" value="UniProtKB-KW"/>
</dbReference>
<keyword evidence="7" id="KW-0067">ATP-binding</keyword>
<dbReference type="Gene3D" id="3.40.980.10">
    <property type="entry name" value="MoaB/Mog-like domain"/>
    <property type="match status" value="1"/>
</dbReference>
<dbReference type="PANTHER" id="PTHR43764">
    <property type="entry name" value="MOLYBDENUM COFACTOR BIOSYNTHESIS"/>
    <property type="match status" value="1"/>
</dbReference>
<feature type="domain" description="MoaB/Mog" evidence="11">
    <location>
        <begin position="7"/>
        <end position="153"/>
    </location>
</feature>
<dbReference type="Pfam" id="PF00994">
    <property type="entry name" value="MoCF_biosynth"/>
    <property type="match status" value="1"/>
</dbReference>
<dbReference type="EMBL" id="DSAC01000073">
    <property type="protein sequence ID" value="HHO74222.1"/>
    <property type="molecule type" value="Genomic_DNA"/>
</dbReference>
<dbReference type="CDD" id="cd00886">
    <property type="entry name" value="MogA_MoaB"/>
    <property type="match status" value="1"/>
</dbReference>
<comment type="function">
    <text evidence="10">Catalyzes the adenylation of molybdopterin as part of the biosynthesis of the molybdenum-cofactor.</text>
</comment>
<dbReference type="NCBIfam" id="TIGR00177">
    <property type="entry name" value="molyb_syn"/>
    <property type="match status" value="1"/>
</dbReference>
<evidence type="ECO:0000256" key="1">
    <source>
        <dbReference type="ARBA" id="ARBA00005046"/>
    </source>
</evidence>
<accession>A0A7C5T0I0</accession>
<comment type="similarity">
    <text evidence="2">Belongs to the MoaB/Mog family.</text>
</comment>
<dbReference type="SMART" id="SM00852">
    <property type="entry name" value="MoCF_biosynth"/>
    <property type="match status" value="1"/>
</dbReference>
<dbReference type="InterPro" id="IPR001453">
    <property type="entry name" value="MoaB/Mog_dom"/>
</dbReference>
<evidence type="ECO:0000256" key="5">
    <source>
        <dbReference type="ARBA" id="ARBA00022679"/>
    </source>
</evidence>
<dbReference type="SUPFAM" id="SSF53218">
    <property type="entry name" value="Molybdenum cofactor biosynthesis proteins"/>
    <property type="match status" value="1"/>
</dbReference>
<organism evidence="12">
    <name type="scientific">Thermocrinis ruber</name>
    <dbReference type="NCBI Taxonomy" id="75906"/>
    <lineage>
        <taxon>Bacteria</taxon>
        <taxon>Pseudomonadati</taxon>
        <taxon>Aquificota</taxon>
        <taxon>Aquificia</taxon>
        <taxon>Aquificales</taxon>
        <taxon>Aquificaceae</taxon>
        <taxon>Thermocrinis</taxon>
    </lineage>
</organism>
<dbReference type="InterPro" id="IPR051920">
    <property type="entry name" value="MPT_Adenylyltrnsfr/MoaC-Rel"/>
</dbReference>
<name>A0A7C5T0I0_9AQUI</name>
<gene>
    <name evidence="12" type="ORF">ENN04_06230</name>
</gene>
<dbReference type="PANTHER" id="PTHR43764:SF1">
    <property type="entry name" value="MOLYBDOPTERIN MOLYBDOTRANSFERASE"/>
    <property type="match status" value="1"/>
</dbReference>
<dbReference type="EC" id="2.7.7.75" evidence="3"/>
<evidence type="ECO:0000256" key="3">
    <source>
        <dbReference type="ARBA" id="ARBA00012509"/>
    </source>
</evidence>
<evidence type="ECO:0000256" key="4">
    <source>
        <dbReference type="ARBA" id="ARBA00013491"/>
    </source>
</evidence>
<evidence type="ECO:0000313" key="12">
    <source>
        <dbReference type="EMBL" id="HHO74222.1"/>
    </source>
</evidence>